<evidence type="ECO:0000256" key="2">
    <source>
        <dbReference type="ARBA" id="ARBA00009773"/>
    </source>
</evidence>
<dbReference type="Proteomes" id="UP000234845">
    <property type="component" value="Unassembled WGS sequence"/>
</dbReference>
<feature type="transmembrane region" description="Helical" evidence="7">
    <location>
        <begin position="329"/>
        <end position="354"/>
    </location>
</feature>
<evidence type="ECO:0000313" key="8">
    <source>
        <dbReference type="EMBL" id="PLW82076.1"/>
    </source>
</evidence>
<feature type="transmembrane region" description="Helical" evidence="7">
    <location>
        <begin position="270"/>
        <end position="291"/>
    </location>
</feature>
<gene>
    <name evidence="8" type="ORF">CWI75_12965</name>
</gene>
<keyword evidence="5 7" id="KW-0472">Membrane</keyword>
<proteinExistence type="inferred from homology"/>
<dbReference type="OrthoDB" id="9799225at2"/>
<dbReference type="PANTHER" id="PTHR21716:SF16">
    <property type="entry name" value="BLL1467 PROTEIN"/>
    <property type="match status" value="1"/>
</dbReference>
<reference evidence="9" key="1">
    <citation type="submission" date="2017-11" db="EMBL/GenBank/DDBJ databases">
        <title>The draft genome sequence of Chromatocurvus sp. F02.</title>
        <authorList>
            <person name="Du Z.-J."/>
            <person name="Chang Y.-Q."/>
        </authorList>
    </citation>
    <scope>NUCLEOTIDE SEQUENCE [LARGE SCALE GENOMIC DNA]</scope>
    <source>
        <strain evidence="9">F02</strain>
    </source>
</reference>
<evidence type="ECO:0000256" key="4">
    <source>
        <dbReference type="ARBA" id="ARBA00022989"/>
    </source>
</evidence>
<accession>A0A2N5Y109</accession>
<comment type="caution">
    <text evidence="8">The sequence shown here is derived from an EMBL/GenBank/DDBJ whole genome shotgun (WGS) entry which is preliminary data.</text>
</comment>
<keyword evidence="3 7" id="KW-0812">Transmembrane</keyword>
<feature type="transmembrane region" description="Helical" evidence="7">
    <location>
        <begin position="184"/>
        <end position="205"/>
    </location>
</feature>
<feature type="compositionally biased region" description="Basic and acidic residues" evidence="6">
    <location>
        <begin position="141"/>
        <end position="154"/>
    </location>
</feature>
<keyword evidence="4 7" id="KW-1133">Transmembrane helix</keyword>
<keyword evidence="9" id="KW-1185">Reference proteome</keyword>
<feature type="region of interest" description="Disordered" evidence="6">
    <location>
        <begin position="133"/>
        <end position="154"/>
    </location>
</feature>
<dbReference type="Pfam" id="PF01594">
    <property type="entry name" value="AI-2E_transport"/>
    <property type="match status" value="1"/>
</dbReference>
<evidence type="ECO:0000256" key="3">
    <source>
        <dbReference type="ARBA" id="ARBA00022692"/>
    </source>
</evidence>
<feature type="transmembrane region" description="Helical" evidence="7">
    <location>
        <begin position="12"/>
        <end position="42"/>
    </location>
</feature>
<dbReference type="PANTHER" id="PTHR21716">
    <property type="entry name" value="TRANSMEMBRANE PROTEIN"/>
    <property type="match status" value="1"/>
</dbReference>
<comment type="similarity">
    <text evidence="2">Belongs to the autoinducer-2 exporter (AI-2E) (TC 2.A.86) family.</text>
</comment>
<dbReference type="AlphaFoldDB" id="A0A2N5Y109"/>
<sequence length="377" mass="41004">MSNSTTASPSIRCLLALALLYTIYFAKSLLIPIVVAVLFALLLGPLVKLLKRFYVPRAISAVLILCVIGGPLVLLATQLAEPAQRWGKAIPELTEQFSQRVDTLTDSLTAKPKPKAPEPRGFTFFGLFGDNSPEESGTGADRAEEPDAKDENRVSEKLKQSGLELILAMLGGAPLIIAQLLTTIILILFLLVFGPGLFISFVNIFPRIQDKRRSIVLMKTIEVELSRYILTVSAINTCLGLATAAAFWLLGVQDALLWGVLVGMLNFAPYVGPLLGVIVLLLAGVVQYGAVAAAALPALVYFGINLVEANFITPLIVGRNMRLNPLVVIVWLVVWGWLWGAMGVLLAMPLLVCLKLAIGQSKFLDHWVKFIESREFV</sequence>
<feature type="transmembrane region" description="Helical" evidence="7">
    <location>
        <begin position="298"/>
        <end position="317"/>
    </location>
</feature>
<organism evidence="8 9">
    <name type="scientific">Kineobactrum sediminis</name>
    <dbReference type="NCBI Taxonomy" id="1905677"/>
    <lineage>
        <taxon>Bacteria</taxon>
        <taxon>Pseudomonadati</taxon>
        <taxon>Pseudomonadota</taxon>
        <taxon>Gammaproteobacteria</taxon>
        <taxon>Cellvibrionales</taxon>
        <taxon>Halieaceae</taxon>
        <taxon>Kineobactrum</taxon>
    </lineage>
</organism>
<feature type="transmembrane region" description="Helical" evidence="7">
    <location>
        <begin position="162"/>
        <end position="178"/>
    </location>
</feature>
<protein>
    <submittedName>
        <fullName evidence="8">AI-2E family transporter</fullName>
    </submittedName>
</protein>
<evidence type="ECO:0000256" key="6">
    <source>
        <dbReference type="SAM" id="MobiDB-lite"/>
    </source>
</evidence>
<dbReference type="GO" id="GO:0055085">
    <property type="term" value="P:transmembrane transport"/>
    <property type="evidence" value="ECO:0007669"/>
    <property type="project" value="TreeGrafter"/>
</dbReference>
<dbReference type="EMBL" id="PKLZ01000009">
    <property type="protein sequence ID" value="PLW82076.1"/>
    <property type="molecule type" value="Genomic_DNA"/>
</dbReference>
<evidence type="ECO:0000256" key="5">
    <source>
        <dbReference type="ARBA" id="ARBA00023136"/>
    </source>
</evidence>
<dbReference type="GO" id="GO:0016020">
    <property type="term" value="C:membrane"/>
    <property type="evidence" value="ECO:0007669"/>
    <property type="project" value="UniProtKB-SubCell"/>
</dbReference>
<evidence type="ECO:0000313" key="9">
    <source>
        <dbReference type="Proteomes" id="UP000234845"/>
    </source>
</evidence>
<feature type="transmembrane region" description="Helical" evidence="7">
    <location>
        <begin position="54"/>
        <end position="76"/>
    </location>
</feature>
<evidence type="ECO:0000256" key="1">
    <source>
        <dbReference type="ARBA" id="ARBA00004141"/>
    </source>
</evidence>
<comment type="subcellular location">
    <subcellularLocation>
        <location evidence="1">Membrane</location>
        <topology evidence="1">Multi-pass membrane protein</topology>
    </subcellularLocation>
</comment>
<name>A0A2N5Y109_9GAMM</name>
<dbReference type="InterPro" id="IPR002549">
    <property type="entry name" value="AI-2E-like"/>
</dbReference>
<evidence type="ECO:0000256" key="7">
    <source>
        <dbReference type="SAM" id="Phobius"/>
    </source>
</evidence>
<feature type="transmembrane region" description="Helical" evidence="7">
    <location>
        <begin position="225"/>
        <end position="250"/>
    </location>
</feature>